<dbReference type="PROSITE" id="PS51257">
    <property type="entry name" value="PROKAR_LIPOPROTEIN"/>
    <property type="match status" value="1"/>
</dbReference>
<dbReference type="RefSeq" id="WP_407590104.1">
    <property type="nucleotide sequence ID" value="NZ_JBHDIY010000002.1"/>
</dbReference>
<feature type="signal peptide" evidence="1">
    <location>
        <begin position="1"/>
        <end position="20"/>
    </location>
</feature>
<evidence type="ECO:0000313" key="3">
    <source>
        <dbReference type="Proteomes" id="UP001627408"/>
    </source>
</evidence>
<evidence type="ECO:0000313" key="2">
    <source>
        <dbReference type="EMBL" id="MFL4468350.1"/>
    </source>
</evidence>
<accession>A0ABW8UNA6</accession>
<proteinExistence type="predicted"/>
<dbReference type="Proteomes" id="UP001627408">
    <property type="component" value="Unassembled WGS sequence"/>
</dbReference>
<keyword evidence="3" id="KW-1185">Reference proteome</keyword>
<organism evidence="2 3">
    <name type="scientific">Tateyamaria armeniaca</name>
    <dbReference type="NCBI Taxonomy" id="2518930"/>
    <lineage>
        <taxon>Bacteria</taxon>
        <taxon>Pseudomonadati</taxon>
        <taxon>Pseudomonadota</taxon>
        <taxon>Alphaproteobacteria</taxon>
        <taxon>Rhodobacterales</taxon>
        <taxon>Roseobacteraceae</taxon>
        <taxon>Tateyamaria</taxon>
    </lineage>
</organism>
<evidence type="ECO:0000256" key="1">
    <source>
        <dbReference type="SAM" id="SignalP"/>
    </source>
</evidence>
<comment type="caution">
    <text evidence="2">The sequence shown here is derived from an EMBL/GenBank/DDBJ whole genome shotgun (WGS) entry which is preliminary data.</text>
</comment>
<evidence type="ECO:0008006" key="4">
    <source>
        <dbReference type="Google" id="ProtNLM"/>
    </source>
</evidence>
<protein>
    <recommendedName>
        <fullName evidence="4">Lipoprotein</fullName>
    </recommendedName>
</protein>
<reference evidence="2 3" key="1">
    <citation type="submission" date="2024-08" db="EMBL/GenBank/DDBJ databases">
        <title>Tateyamaria sp. nov., isolated from marine algae.</title>
        <authorList>
            <person name="Choi B.J."/>
            <person name="Kim J.M."/>
            <person name="Lee J.K."/>
            <person name="Choi D.G."/>
            <person name="Bayburt H."/>
            <person name="Baek J.H."/>
            <person name="Han D.M."/>
            <person name="Jeon C.O."/>
        </authorList>
    </citation>
    <scope>NUCLEOTIDE SEQUENCE [LARGE SCALE GENOMIC DNA]</scope>
    <source>
        <strain evidence="2 3">KMU-156</strain>
    </source>
</reference>
<name>A0ABW8UNA6_9RHOB</name>
<feature type="chain" id="PRO_5046206189" description="Lipoprotein" evidence="1">
    <location>
        <begin position="21"/>
        <end position="145"/>
    </location>
</feature>
<gene>
    <name evidence="2" type="ORF">ACERZ8_00130</name>
</gene>
<sequence>MAFRTFIPLAMAAGLVTACAEPGTGLKAYSGPDDYIAIAADRGVDSTASRNDNAGIAITPDGCQTWYIDDGVEARASNRLDPVSGLPVCSDAAAPGTVLGPYRSGTQGVRDRVPRRPANVRTEQVAVRNTAGHGHVVHPVEQPHH</sequence>
<keyword evidence="1" id="KW-0732">Signal</keyword>
<dbReference type="EMBL" id="JBHDIY010000002">
    <property type="protein sequence ID" value="MFL4468350.1"/>
    <property type="molecule type" value="Genomic_DNA"/>
</dbReference>